<comment type="similarity">
    <text evidence="1 4 7">Belongs to the pyrroline-5-carboxylate reductase family.</text>
</comment>
<comment type="catalytic activity">
    <reaction evidence="4">
        <text>L-proline + NAD(+) = (S)-1-pyrroline-5-carboxylate + NADH + 2 H(+)</text>
        <dbReference type="Rhea" id="RHEA:14105"/>
        <dbReference type="ChEBI" id="CHEBI:15378"/>
        <dbReference type="ChEBI" id="CHEBI:17388"/>
        <dbReference type="ChEBI" id="CHEBI:57540"/>
        <dbReference type="ChEBI" id="CHEBI:57945"/>
        <dbReference type="ChEBI" id="CHEBI:60039"/>
        <dbReference type="EC" id="1.5.1.2"/>
    </reaction>
</comment>
<comment type="caution">
    <text evidence="10">The sequence shown here is derived from an EMBL/GenBank/DDBJ whole genome shotgun (WGS) entry which is preliminary data.</text>
</comment>
<dbReference type="InterPro" id="IPR029036">
    <property type="entry name" value="P5CR_dimer"/>
</dbReference>
<dbReference type="HAMAP" id="MF_01925">
    <property type="entry name" value="P5C_reductase"/>
    <property type="match status" value="1"/>
</dbReference>
<evidence type="ECO:0000256" key="4">
    <source>
        <dbReference type="HAMAP-Rule" id="MF_01925"/>
    </source>
</evidence>
<dbReference type="Proteomes" id="UP000319897">
    <property type="component" value="Unassembled WGS sequence"/>
</dbReference>
<protein>
    <recommendedName>
        <fullName evidence="4 5">Pyrroline-5-carboxylate reductase</fullName>
        <shortName evidence="4">P5C reductase</shortName>
        <shortName evidence="4">P5CR</shortName>
        <ecNumber evidence="4 5">1.5.1.2</ecNumber>
    </recommendedName>
    <alternativeName>
        <fullName evidence="4">PCA reductase</fullName>
    </alternativeName>
</protein>
<dbReference type="Pfam" id="PF14748">
    <property type="entry name" value="P5CR_dimer"/>
    <property type="match status" value="1"/>
</dbReference>
<dbReference type="FunFam" id="1.10.3730.10:FF:000001">
    <property type="entry name" value="Pyrroline-5-carboxylate reductase"/>
    <property type="match status" value="1"/>
</dbReference>
<feature type="binding site" evidence="6">
    <location>
        <begin position="60"/>
        <end position="63"/>
    </location>
    <ligand>
        <name>NADP(+)</name>
        <dbReference type="ChEBI" id="CHEBI:58349"/>
    </ligand>
</feature>
<evidence type="ECO:0000313" key="10">
    <source>
        <dbReference type="EMBL" id="TPE60502.1"/>
    </source>
</evidence>
<evidence type="ECO:0000256" key="7">
    <source>
        <dbReference type="RuleBase" id="RU003903"/>
    </source>
</evidence>
<dbReference type="InterPro" id="IPR036291">
    <property type="entry name" value="NAD(P)-bd_dom_sf"/>
</dbReference>
<dbReference type="Pfam" id="PF03807">
    <property type="entry name" value="F420_oxidored"/>
    <property type="match status" value="1"/>
</dbReference>
<gene>
    <name evidence="4" type="primary">proC</name>
    <name evidence="10" type="ORF">FJQ54_10885</name>
</gene>
<feature type="domain" description="Pyrroline-5-carboxylate reductase catalytic N-terminal" evidence="8">
    <location>
        <begin position="7"/>
        <end position="89"/>
    </location>
</feature>
<keyword evidence="3 4" id="KW-0560">Oxidoreductase</keyword>
<keyword evidence="4 7" id="KW-0641">Proline biosynthesis</keyword>
<dbReference type="PANTHER" id="PTHR11645">
    <property type="entry name" value="PYRROLINE-5-CARBOXYLATE REDUCTASE"/>
    <property type="match status" value="1"/>
</dbReference>
<comment type="function">
    <text evidence="4">Catalyzes the reduction of 1-pyrroline-5-carboxylate (PCA) to L-proline.</text>
</comment>
<name>A0A501XIP1_9SPHN</name>
<dbReference type="Gene3D" id="1.10.3730.10">
    <property type="entry name" value="ProC C-terminal domain-like"/>
    <property type="match status" value="1"/>
</dbReference>
<dbReference type="PIRSF" id="PIRSF000193">
    <property type="entry name" value="Pyrrol-5-carb_rd"/>
    <property type="match status" value="1"/>
</dbReference>
<dbReference type="GO" id="GO:0055129">
    <property type="term" value="P:L-proline biosynthetic process"/>
    <property type="evidence" value="ECO:0007669"/>
    <property type="project" value="UniProtKB-UniRule"/>
</dbReference>
<keyword evidence="11" id="KW-1185">Reference proteome</keyword>
<comment type="catalytic activity">
    <reaction evidence="4 7">
        <text>L-proline + NADP(+) = (S)-1-pyrroline-5-carboxylate + NADPH + 2 H(+)</text>
        <dbReference type="Rhea" id="RHEA:14109"/>
        <dbReference type="ChEBI" id="CHEBI:15378"/>
        <dbReference type="ChEBI" id="CHEBI:17388"/>
        <dbReference type="ChEBI" id="CHEBI:57783"/>
        <dbReference type="ChEBI" id="CHEBI:58349"/>
        <dbReference type="ChEBI" id="CHEBI:60039"/>
        <dbReference type="EC" id="1.5.1.2"/>
    </reaction>
</comment>
<dbReference type="UniPathway" id="UPA00098">
    <property type="reaction ID" value="UER00361"/>
</dbReference>
<evidence type="ECO:0000256" key="3">
    <source>
        <dbReference type="ARBA" id="ARBA00023002"/>
    </source>
</evidence>
<evidence type="ECO:0000256" key="1">
    <source>
        <dbReference type="ARBA" id="ARBA00005525"/>
    </source>
</evidence>
<evidence type="ECO:0000256" key="2">
    <source>
        <dbReference type="ARBA" id="ARBA00022857"/>
    </source>
</evidence>
<dbReference type="InterPro" id="IPR053790">
    <property type="entry name" value="P5CR-like_CS"/>
</dbReference>
<keyword evidence="2 4" id="KW-0521">NADP</keyword>
<keyword evidence="4 7" id="KW-0028">Amino-acid biosynthesis</keyword>
<keyword evidence="4" id="KW-0963">Cytoplasm</keyword>
<feature type="binding site" evidence="6">
    <location>
        <begin position="8"/>
        <end position="13"/>
    </location>
    <ligand>
        <name>NADP(+)</name>
        <dbReference type="ChEBI" id="CHEBI:58349"/>
    </ligand>
</feature>
<comment type="subcellular location">
    <subcellularLocation>
        <location evidence="4">Cytoplasm</location>
    </subcellularLocation>
</comment>
<dbReference type="Gene3D" id="3.40.50.720">
    <property type="entry name" value="NAD(P)-binding Rossmann-like Domain"/>
    <property type="match status" value="1"/>
</dbReference>
<evidence type="ECO:0000259" key="8">
    <source>
        <dbReference type="Pfam" id="PF03807"/>
    </source>
</evidence>
<evidence type="ECO:0000256" key="5">
    <source>
        <dbReference type="NCBIfam" id="TIGR00112"/>
    </source>
</evidence>
<dbReference type="OrthoDB" id="9805754at2"/>
<dbReference type="EMBL" id="VFSU01000026">
    <property type="protein sequence ID" value="TPE60502.1"/>
    <property type="molecule type" value="Genomic_DNA"/>
</dbReference>
<dbReference type="NCBIfam" id="TIGR00112">
    <property type="entry name" value="proC"/>
    <property type="match status" value="1"/>
</dbReference>
<feature type="domain" description="Pyrroline-5-carboxylate reductase dimerisation" evidence="9">
    <location>
        <begin position="152"/>
        <end position="257"/>
    </location>
</feature>
<evidence type="ECO:0000259" key="9">
    <source>
        <dbReference type="Pfam" id="PF14748"/>
    </source>
</evidence>
<dbReference type="SUPFAM" id="SSF48179">
    <property type="entry name" value="6-phosphogluconate dehydrogenase C-terminal domain-like"/>
    <property type="match status" value="1"/>
</dbReference>
<dbReference type="GO" id="GO:0005737">
    <property type="term" value="C:cytoplasm"/>
    <property type="evidence" value="ECO:0007669"/>
    <property type="project" value="UniProtKB-SubCell"/>
</dbReference>
<dbReference type="InterPro" id="IPR028939">
    <property type="entry name" value="P5C_Rdtase_cat_N"/>
</dbReference>
<dbReference type="GO" id="GO:0004735">
    <property type="term" value="F:pyrroline-5-carboxylate reductase activity"/>
    <property type="evidence" value="ECO:0007669"/>
    <property type="project" value="UniProtKB-UniRule"/>
</dbReference>
<dbReference type="EC" id="1.5.1.2" evidence="4 5"/>
<dbReference type="PANTHER" id="PTHR11645:SF0">
    <property type="entry name" value="PYRROLINE-5-CARBOXYLATE REDUCTASE 3"/>
    <property type="match status" value="1"/>
</dbReference>
<comment type="pathway">
    <text evidence="4 7">Amino-acid biosynthesis; L-proline biosynthesis; L-proline from L-glutamate 5-semialdehyde: step 1/1.</text>
</comment>
<dbReference type="AlphaFoldDB" id="A0A501XIP1"/>
<dbReference type="PROSITE" id="PS00521">
    <property type="entry name" value="P5CR"/>
    <property type="match status" value="1"/>
</dbReference>
<sequence length="259" mass="27228">MTRPVLLIGCGRMGSAMASAWVRVRPVIVHDPGAALPAEVTPLDRIDPDLIPDDVIVVLAVKPQSFGELALQLVPLARRGALFVSIMAGHSLAGIGDALGTSRLVRAMPNLPATIRAGVTVAVATAQVDPDRRQLVSSLFRALGSFHWVNNEDWLDAVTGISGSGPAYFFRFAEALARAGEAAGLPPDLAMTLARETFTGSALLAAHDQRSLADLREDVTSPGGTTAAGLARMDHEHAIDELVTDMVAAATARSRSLRT</sequence>
<proteinExistence type="inferred from homology"/>
<evidence type="ECO:0000313" key="11">
    <source>
        <dbReference type="Proteomes" id="UP000319897"/>
    </source>
</evidence>
<dbReference type="InterPro" id="IPR000304">
    <property type="entry name" value="Pyrroline-COOH_reductase"/>
</dbReference>
<dbReference type="SUPFAM" id="SSF51735">
    <property type="entry name" value="NAD(P)-binding Rossmann-fold domains"/>
    <property type="match status" value="1"/>
</dbReference>
<accession>A0A501XIP1</accession>
<evidence type="ECO:0000256" key="6">
    <source>
        <dbReference type="PIRSR" id="PIRSR000193-1"/>
    </source>
</evidence>
<reference evidence="10 11" key="1">
    <citation type="submission" date="2019-06" db="EMBL/GenBank/DDBJ databases">
        <authorList>
            <person name="Lee I."/>
            <person name="Jang G.I."/>
            <person name="Hwang C.Y."/>
        </authorList>
    </citation>
    <scope>NUCLEOTIDE SEQUENCE [LARGE SCALE GENOMIC DNA]</scope>
    <source>
        <strain evidence="10 11">PAMC 28131</strain>
    </source>
</reference>
<dbReference type="InterPro" id="IPR008927">
    <property type="entry name" value="6-PGluconate_DH-like_C_sf"/>
</dbReference>
<organism evidence="10 11">
    <name type="scientific">Sandaracinobacter neustonicus</name>
    <dbReference type="NCBI Taxonomy" id="1715348"/>
    <lineage>
        <taxon>Bacteria</taxon>
        <taxon>Pseudomonadati</taxon>
        <taxon>Pseudomonadota</taxon>
        <taxon>Alphaproteobacteria</taxon>
        <taxon>Sphingomonadales</taxon>
        <taxon>Sphingosinicellaceae</taxon>
        <taxon>Sandaracinobacter</taxon>
    </lineage>
</organism>